<organism evidence="14 15">
    <name type="scientific">[Myrmecia] bisecta</name>
    <dbReference type="NCBI Taxonomy" id="41462"/>
    <lineage>
        <taxon>Eukaryota</taxon>
        <taxon>Viridiplantae</taxon>
        <taxon>Chlorophyta</taxon>
        <taxon>core chlorophytes</taxon>
        <taxon>Trebouxiophyceae</taxon>
        <taxon>Trebouxiales</taxon>
        <taxon>Trebouxiaceae</taxon>
        <taxon>Myrmecia</taxon>
    </lineage>
</organism>
<feature type="region of interest" description="Disordered" evidence="7">
    <location>
        <begin position="1340"/>
        <end position="1370"/>
    </location>
</feature>
<feature type="domain" description="CCR4-Not complex component Not1 C-terminal" evidence="8">
    <location>
        <begin position="1748"/>
        <end position="2091"/>
    </location>
</feature>
<evidence type="ECO:0000259" key="10">
    <source>
        <dbReference type="Pfam" id="PF16415"/>
    </source>
</evidence>
<dbReference type="InterPro" id="IPR032193">
    <property type="entry name" value="CNOT1_TTP_bind"/>
</dbReference>
<evidence type="ECO:0000313" key="14">
    <source>
        <dbReference type="EMBL" id="KAK9824056.1"/>
    </source>
</evidence>
<gene>
    <name evidence="14" type="ORF">WJX72_007392</name>
</gene>
<dbReference type="GO" id="GO:0060090">
    <property type="term" value="F:molecular adaptor activity"/>
    <property type="evidence" value="ECO:0007669"/>
    <property type="project" value="TreeGrafter"/>
</dbReference>
<dbReference type="InterPro" id="IPR024557">
    <property type="entry name" value="CNOT1_dom_4"/>
</dbReference>
<keyword evidence="4" id="KW-0804">Transcription</keyword>
<dbReference type="Pfam" id="PF16417">
    <property type="entry name" value="CNOT1_TTP_bind"/>
    <property type="match status" value="1"/>
</dbReference>
<dbReference type="GO" id="GO:0000932">
    <property type="term" value="C:P-body"/>
    <property type="evidence" value="ECO:0007669"/>
    <property type="project" value="TreeGrafter"/>
</dbReference>
<feature type="compositionally biased region" description="Polar residues" evidence="7">
    <location>
        <begin position="770"/>
        <end position="780"/>
    </location>
</feature>
<dbReference type="Pfam" id="PF12842">
    <property type="entry name" value="DUF3819"/>
    <property type="match status" value="1"/>
</dbReference>
<dbReference type="GO" id="GO:0000289">
    <property type="term" value="P:nuclear-transcribed mRNA poly(A) tail shortening"/>
    <property type="evidence" value="ECO:0007669"/>
    <property type="project" value="UniProtKB-ARBA"/>
</dbReference>
<dbReference type="Gene3D" id="1.25.40.840">
    <property type="entry name" value="CCR4-NOT transcription complex subunit 1 TTP binding domain"/>
    <property type="match status" value="1"/>
</dbReference>
<dbReference type="InterPro" id="IPR007196">
    <property type="entry name" value="CCR4-Not_Not1_C"/>
</dbReference>
<dbReference type="InterPro" id="IPR032194">
    <property type="entry name" value="CNOT1_HEAT"/>
</dbReference>
<dbReference type="GO" id="GO:0017148">
    <property type="term" value="P:negative regulation of translation"/>
    <property type="evidence" value="ECO:0007669"/>
    <property type="project" value="InterPro"/>
</dbReference>
<evidence type="ECO:0000256" key="2">
    <source>
        <dbReference type="ARBA" id="ARBA00022491"/>
    </source>
</evidence>
<dbReference type="EMBL" id="JALJOR010000002">
    <property type="protein sequence ID" value="KAK9824056.1"/>
    <property type="molecule type" value="Genomic_DNA"/>
</dbReference>
<evidence type="ECO:0000259" key="9">
    <source>
        <dbReference type="Pfam" id="PF12842"/>
    </source>
</evidence>
<feature type="domain" description="CCR4-NOT transcription complex subunit 1 HEAT repeat" evidence="12">
    <location>
        <begin position="305"/>
        <end position="450"/>
    </location>
</feature>
<feature type="domain" description="CCR4-NOT transcription complex subunit 1" evidence="9">
    <location>
        <begin position="1149"/>
        <end position="1289"/>
    </location>
</feature>
<dbReference type="Proteomes" id="UP001489004">
    <property type="component" value="Unassembled WGS sequence"/>
</dbReference>
<dbReference type="FunFam" id="1.25.40.180:FF:000012">
    <property type="entry name" value="Ccr4-Not transcription complex subunit"/>
    <property type="match status" value="1"/>
</dbReference>
<evidence type="ECO:0000256" key="4">
    <source>
        <dbReference type="ARBA" id="ARBA00023163"/>
    </source>
</evidence>
<protein>
    <recommendedName>
        <fullName evidence="16">CCR4-NOT transcription complex subunit 1</fullName>
    </recommendedName>
</protein>
<accession>A0AAW1QRE5</accession>
<sequence length="2113" mass="229802">MTGPVHLGGVISRQISTQNSGLSQQTTAARTQHQADCELVRLLLEDKGKQQDPSAKAAFQEAISRLAASGLLAGSLEHLLPSSPVPSPSGLAALSAGFGLSERLQLGLGLVESGKTGWLEGVQLLRDAASQLASTAATWNFDLVVDILKATYTGLNWHRVVECLDNPEFTLPDQKALAVLVSSLKRAGVDPFPVEAVCARLWNNSTGQLSLLRWAVAAPPEVFTFEHASRKQMPLEGLHAGKSPVGTPNQAWLCLDLLETLSRLAEAGHHTTVRQILDQPLSHCPELLLLGIAAVRTEWGILQREICDALVVTYVASHPNSSIVLQRLWPLNREQVLRAMVALYEKDPANISRVLDVCQELKGLAIVLDNTPFPFCIELAALAARREYLNLEKWLQERIVAHQAAFMQATIKFLEAKLAEQHEQEAHQLVGQSGKINLSLECLAIFLRVLHAHAALLPPEVQQELVRLQQQSVQAHPQLILSEPTGIAQGPFAPDVETEANSYFQKIYRGQQSVDELIQLLKRFKQSPNSREQDVFNCMIHNLFDEYRFFHKYPERELHITALLFGSLIHHQLVSSVTLGMALRYVLEALRNNLRGSKMFGFAMEALLQFQADLRNWPQYCHQLAMIPHLREANPQIADQADAVLRDYAAAAAADGNAPSEPPAVVGDGAAAALPDASAQGPTTADQPIAAPQPAATSAVGAGCAAPAVNLSGQQVKAPGGQDVQMLPGAAGPAKPGTTAGVTAPAAAAASLGTTVTQPAQPPQAVPQLSPHTSLDSTPFPTTPRDAMPGVRMQSATSAASNTAAIDPNRAFQAINAETLEAAALDTDYPLPPQKVQDKVAFTINNLSTTNMDAKAKELSELLEEKHQLWFTNYLVVKRAAQEPNFHALYLALVQKLATKDVWTVLTATTFKYVKILLRSERIKTQSGERSLLKNLGSWLGKLTIAQNKPVRQRNLDLKGIIYEAYEHGKMIAVLPFVNKVLEPCKDSKVFRPPNPWLMGILSLVAEIYACDKLKLNLKFEIEMLFRGLNLQISDVKATDTLHAHKREMVGNADFAVDKAQAVMVPPLTPQPPAPPGRGAPSGEGPPFVQPAGVGTPGRPGPPAEADQRLSPDVAPGPGPVGLDQNLLANMHNAVQINPTLGLMAERLQLKRVVPAAVDRAIVEIITPVVERSVTISCMTTQELIVKDFVLEPDEARMRKAAHLMVSSLAGSLALVTCKEPLRVSLAAALRALLPATADANVLEQVVQVVTNDNLDLGCGIIEKAATDKAIREIDERLLAAYRGRQKAKASGQSFYDVARLSGRFPSSLPESLRPKAGHLNIQQQRVYDDFARIPRAPSAALAPTAGPPRPPGSDRPAGPASIGTMSFTSGDHAGMDEAAQAMAALAEKYNAWQLRLDALIANDPQAAFAEGTELAAVVTEVVDMAAGREEGALALARKIFARLFEGPAVRLHISSHMAALVLLKAKLLPRLPVELTTWFVTLTDERKFNCEIGEALLRGGLLHMPELDAYLAKVLSSGRSGAAMEVAVHLVRACVIMEPLATAAELFNTLEVLSKIAVRSAGGTALQQLVDQARRSPKVPARVLPPVPVVAAGEPAGLKEQVAALFDEWAHLAEEQPAEKVHAAYVGQLQQAGFLKGDELTDSFLRILTELAVAHCLSGETGVLATRPGLLYFVAIDAYVRLLSTLITAHGGGAALLAKALGIMAGVLQREAELKAGDFNSRPFYRICLGFISELAPSDPNDAPGFAMLSALAVTFAGLQPLRVPGFAFSWLELISHRNFMPKLLLAPNHSGWPHFQRLLVALLRFLEPYLRSAELNDAVRLLYKGALRVLLVLLHDFPEFLCEYHFQLCDVVPPSCIQMRNLILSAFPRNMRLPDPFTPNLKVDLLPEIAQTPRFLPEAAHLLPAAFKAEVDAYLATRQGPGLLAQLRGRLQLAPQEVVICGTRHNVPLLNALVFYVGIQAIQQLQTKPGSSPVMHSPPMDIFQRLATDLDTEGRYLFLNALANQLRYPNNHTHYFSCVLLYLFAEAQQEIIQEQITRVLLERLIVNRPHPWGLLITFIELIKNPRYNFWSYSFTHCAGEIERLFESVARSCMGPPRTEDDTAALQQEAVR</sequence>
<dbReference type="Pfam" id="PF25097">
    <property type="entry name" value="ARM_Cnot1"/>
    <property type="match status" value="1"/>
</dbReference>
<comment type="subcellular location">
    <subcellularLocation>
        <location evidence="1">Nucleus</location>
    </subcellularLocation>
</comment>
<dbReference type="Pfam" id="PF16418">
    <property type="entry name" value="CNOT1_HEAT"/>
    <property type="match status" value="1"/>
</dbReference>
<keyword evidence="6" id="KW-0175">Coiled coil</keyword>
<dbReference type="InterPro" id="IPR040398">
    <property type="entry name" value="Not1"/>
</dbReference>
<dbReference type="InterPro" id="IPR055454">
    <property type="entry name" value="CNOT1-like_NOT1_connector"/>
</dbReference>
<evidence type="ECO:0000259" key="13">
    <source>
        <dbReference type="Pfam" id="PF25097"/>
    </source>
</evidence>
<evidence type="ECO:0000256" key="3">
    <source>
        <dbReference type="ARBA" id="ARBA00023015"/>
    </source>
</evidence>
<dbReference type="Pfam" id="PF16415">
    <property type="entry name" value="CNOT1_CAF1_bind"/>
    <property type="match status" value="1"/>
</dbReference>
<dbReference type="PANTHER" id="PTHR13162">
    <property type="entry name" value="CCR4-NOT TRANSCRIPTION COMPLEX"/>
    <property type="match status" value="1"/>
</dbReference>
<dbReference type="FunFam" id="1.25.40.840:FF:000003">
    <property type="entry name" value="Transcription regulator"/>
    <property type="match status" value="1"/>
</dbReference>
<name>A0AAW1QRE5_9CHLO</name>
<evidence type="ECO:0000259" key="12">
    <source>
        <dbReference type="Pfam" id="PF16418"/>
    </source>
</evidence>
<dbReference type="CDD" id="cd20710">
    <property type="entry name" value="NOT1_connector"/>
    <property type="match status" value="1"/>
</dbReference>
<comment type="caution">
    <text evidence="14">The sequence shown here is derived from an EMBL/GenBank/DDBJ whole genome shotgun (WGS) entry which is preliminary data.</text>
</comment>
<evidence type="ECO:0000256" key="5">
    <source>
        <dbReference type="ARBA" id="ARBA00023242"/>
    </source>
</evidence>
<dbReference type="InterPro" id="IPR032191">
    <property type="entry name" value="CNOT1_CAF1_bind"/>
</dbReference>
<feature type="domain" description="CCR4-NOT transcription complex subunit 1 CAF1-binding" evidence="10">
    <location>
        <begin position="831"/>
        <end position="1048"/>
    </location>
</feature>
<evidence type="ECO:0008006" key="16">
    <source>
        <dbReference type="Google" id="ProtNLM"/>
    </source>
</evidence>
<evidence type="ECO:0000256" key="6">
    <source>
        <dbReference type="SAM" id="Coils"/>
    </source>
</evidence>
<evidence type="ECO:0000259" key="11">
    <source>
        <dbReference type="Pfam" id="PF16417"/>
    </source>
</evidence>
<keyword evidence="2" id="KW-0678">Repressor</keyword>
<feature type="coiled-coil region" evidence="6">
    <location>
        <begin position="1376"/>
        <end position="1403"/>
    </location>
</feature>
<proteinExistence type="predicted"/>
<keyword evidence="3" id="KW-0805">Transcription regulation</keyword>
<dbReference type="Pfam" id="PF04054">
    <property type="entry name" value="Not1"/>
    <property type="match status" value="1"/>
</dbReference>
<dbReference type="Gene3D" id="1.25.40.800">
    <property type="match status" value="1"/>
</dbReference>
<feature type="domain" description="CCR4-NOT transcription complex subunit 1-like NOT1 connector" evidence="13">
    <location>
        <begin position="1397"/>
        <end position="1576"/>
    </location>
</feature>
<dbReference type="Gene3D" id="1.25.40.180">
    <property type="match status" value="1"/>
</dbReference>
<feature type="compositionally biased region" description="Pro residues" evidence="7">
    <location>
        <begin position="1067"/>
        <end position="1078"/>
    </location>
</feature>
<dbReference type="Gene3D" id="1.25.40.790">
    <property type="match status" value="1"/>
</dbReference>
<feature type="region of interest" description="Disordered" evidence="7">
    <location>
        <begin position="1065"/>
        <end position="1123"/>
    </location>
</feature>
<keyword evidence="15" id="KW-1185">Reference proteome</keyword>
<reference evidence="14 15" key="1">
    <citation type="journal article" date="2024" name="Nat. Commun.">
        <title>Phylogenomics reveals the evolutionary origins of lichenization in chlorophyte algae.</title>
        <authorList>
            <person name="Puginier C."/>
            <person name="Libourel C."/>
            <person name="Otte J."/>
            <person name="Skaloud P."/>
            <person name="Haon M."/>
            <person name="Grisel S."/>
            <person name="Petersen M."/>
            <person name="Berrin J.G."/>
            <person name="Delaux P.M."/>
            <person name="Dal Grande F."/>
            <person name="Keller J."/>
        </authorList>
    </citation>
    <scope>NUCLEOTIDE SEQUENCE [LARGE SCALE GENOMIC DNA]</scope>
    <source>
        <strain evidence="14 15">SAG 2043</strain>
    </source>
</reference>
<evidence type="ECO:0000256" key="1">
    <source>
        <dbReference type="ARBA" id="ARBA00004123"/>
    </source>
</evidence>
<feature type="domain" description="CCR4-NOT transcription complex subunit 1 TTP binding" evidence="11">
    <location>
        <begin position="469"/>
        <end position="641"/>
    </location>
</feature>
<evidence type="ECO:0000313" key="15">
    <source>
        <dbReference type="Proteomes" id="UP001489004"/>
    </source>
</evidence>
<dbReference type="GO" id="GO:0030015">
    <property type="term" value="C:CCR4-NOT core complex"/>
    <property type="evidence" value="ECO:0007669"/>
    <property type="project" value="InterPro"/>
</dbReference>
<feature type="region of interest" description="Disordered" evidence="7">
    <location>
        <begin position="753"/>
        <end position="785"/>
    </location>
</feature>
<dbReference type="InterPro" id="IPR038535">
    <property type="entry name" value="CNOT1_TTP_bind_sf"/>
</dbReference>
<evidence type="ECO:0000256" key="7">
    <source>
        <dbReference type="SAM" id="MobiDB-lite"/>
    </source>
</evidence>
<dbReference type="GO" id="GO:0005634">
    <property type="term" value="C:nucleus"/>
    <property type="evidence" value="ECO:0007669"/>
    <property type="project" value="UniProtKB-SubCell"/>
</dbReference>
<dbReference type="FunFam" id="1.25.40.800:FF:000001">
    <property type="entry name" value="CCR4-NOT transcription complex subunit 1"/>
    <property type="match status" value="1"/>
</dbReference>
<evidence type="ECO:0000259" key="8">
    <source>
        <dbReference type="Pfam" id="PF04054"/>
    </source>
</evidence>
<keyword evidence="5" id="KW-0539">Nucleus</keyword>
<dbReference type="PANTHER" id="PTHR13162:SF8">
    <property type="entry name" value="CCR4-NOT TRANSCRIPTION COMPLEX SUBUNIT 1"/>
    <property type="match status" value="1"/>
</dbReference>